<feature type="non-terminal residue" evidence="4">
    <location>
        <position position="32"/>
    </location>
</feature>
<dbReference type="AlphaFoldDB" id="A0A8S3D1U6"/>
<evidence type="ECO:0000313" key="2">
    <source>
        <dbReference type="EMBL" id="CAF4738821.1"/>
    </source>
</evidence>
<feature type="compositionally biased region" description="Polar residues" evidence="1">
    <location>
        <begin position="1"/>
        <end position="19"/>
    </location>
</feature>
<dbReference type="EMBL" id="CAJOBH010126874">
    <property type="protein sequence ID" value="CAF4738821.1"/>
    <property type="molecule type" value="Genomic_DNA"/>
</dbReference>
<dbReference type="EMBL" id="CAJOBI010155301">
    <property type="protein sequence ID" value="CAF4828897.1"/>
    <property type="molecule type" value="Genomic_DNA"/>
</dbReference>
<dbReference type="Proteomes" id="UP000681967">
    <property type="component" value="Unassembled WGS sequence"/>
</dbReference>
<evidence type="ECO:0000256" key="1">
    <source>
        <dbReference type="SAM" id="MobiDB-lite"/>
    </source>
</evidence>
<dbReference type="Proteomes" id="UP000681720">
    <property type="component" value="Unassembled WGS sequence"/>
</dbReference>
<feature type="region of interest" description="Disordered" evidence="1">
    <location>
        <begin position="1"/>
        <end position="32"/>
    </location>
</feature>
<evidence type="ECO:0000313" key="3">
    <source>
        <dbReference type="EMBL" id="CAF4828897.1"/>
    </source>
</evidence>
<evidence type="ECO:0000313" key="4">
    <source>
        <dbReference type="EMBL" id="CAF4959298.1"/>
    </source>
</evidence>
<comment type="caution">
    <text evidence="4">The sequence shown here is derived from an EMBL/GenBank/DDBJ whole genome shotgun (WGS) entry which is preliminary data.</text>
</comment>
<reference evidence="4" key="1">
    <citation type="submission" date="2021-02" db="EMBL/GenBank/DDBJ databases">
        <authorList>
            <person name="Nowell W R."/>
        </authorList>
    </citation>
    <scope>NUCLEOTIDE SEQUENCE</scope>
</reference>
<sequence>MILKSTLGTDTNYETSSASRVEPDDDEDISKK</sequence>
<accession>A0A8S3D1U6</accession>
<proteinExistence type="predicted"/>
<gene>
    <name evidence="2" type="ORF">BYL167_LOCUS45596</name>
    <name evidence="4" type="ORF">GIL414_LOCUS54758</name>
    <name evidence="3" type="ORF">SMN809_LOCUS48386</name>
</gene>
<organism evidence="4 5">
    <name type="scientific">Rotaria magnacalcarata</name>
    <dbReference type="NCBI Taxonomy" id="392030"/>
    <lineage>
        <taxon>Eukaryota</taxon>
        <taxon>Metazoa</taxon>
        <taxon>Spiralia</taxon>
        <taxon>Gnathifera</taxon>
        <taxon>Rotifera</taxon>
        <taxon>Eurotatoria</taxon>
        <taxon>Bdelloidea</taxon>
        <taxon>Philodinida</taxon>
        <taxon>Philodinidae</taxon>
        <taxon>Rotaria</taxon>
    </lineage>
</organism>
<dbReference type="EMBL" id="CAJOBJ010192690">
    <property type="protein sequence ID" value="CAF4959298.1"/>
    <property type="molecule type" value="Genomic_DNA"/>
</dbReference>
<dbReference type="Proteomes" id="UP000676336">
    <property type="component" value="Unassembled WGS sequence"/>
</dbReference>
<protein>
    <submittedName>
        <fullName evidence="4">Uncharacterized protein</fullName>
    </submittedName>
</protein>
<name>A0A8S3D1U6_9BILA</name>
<feature type="compositionally biased region" description="Acidic residues" evidence="1">
    <location>
        <begin position="23"/>
        <end position="32"/>
    </location>
</feature>
<evidence type="ECO:0000313" key="5">
    <source>
        <dbReference type="Proteomes" id="UP000681720"/>
    </source>
</evidence>